<protein>
    <submittedName>
        <fullName evidence="10">Ethylene-responsive transcription factor E</fullName>
    </submittedName>
</protein>
<dbReference type="Proteomes" id="UP001293254">
    <property type="component" value="Unassembled WGS sequence"/>
</dbReference>
<dbReference type="PANTHER" id="PTHR31677:SF146">
    <property type="entry name" value="ETHYLENE-RESPONSIVE TRANSCRIPTION FACTOR ESR2"/>
    <property type="match status" value="1"/>
</dbReference>
<dbReference type="PROSITE" id="PS51032">
    <property type="entry name" value="AP2_ERF"/>
    <property type="match status" value="1"/>
</dbReference>
<keyword evidence="7" id="KW-0539">Nucleus</keyword>
<dbReference type="SMART" id="SM00380">
    <property type="entry name" value="AP2"/>
    <property type="match status" value="1"/>
</dbReference>
<dbReference type="InterPro" id="IPR036955">
    <property type="entry name" value="AP2/ERF_dom_sf"/>
</dbReference>
<evidence type="ECO:0000259" key="9">
    <source>
        <dbReference type="PROSITE" id="PS51032"/>
    </source>
</evidence>
<proteinExistence type="predicted"/>
<gene>
    <name evidence="10" type="ORF">Salat_1278700</name>
</gene>
<dbReference type="PANTHER" id="PTHR31677">
    <property type="entry name" value="AP2 DOMAIN CLASS TRANSCRIPTION FACTOR"/>
    <property type="match status" value="1"/>
</dbReference>
<comment type="caution">
    <text evidence="10">The sequence shown here is derived from an EMBL/GenBank/DDBJ whole genome shotgun (WGS) entry which is preliminary data.</text>
</comment>
<dbReference type="GO" id="GO:0003677">
    <property type="term" value="F:DNA binding"/>
    <property type="evidence" value="ECO:0007669"/>
    <property type="project" value="UniProtKB-KW"/>
</dbReference>
<keyword evidence="11" id="KW-1185">Reference proteome</keyword>
<comment type="subcellular location">
    <subcellularLocation>
        <location evidence="1">Nucleus</location>
    </subcellularLocation>
</comment>
<dbReference type="Pfam" id="PF00847">
    <property type="entry name" value="AP2"/>
    <property type="match status" value="1"/>
</dbReference>
<dbReference type="InterPro" id="IPR001471">
    <property type="entry name" value="AP2/ERF_dom"/>
</dbReference>
<keyword evidence="2" id="KW-0936">Ethylene signaling pathway</keyword>
<keyword evidence="3" id="KW-0611">Plant defense</keyword>
<dbReference type="PRINTS" id="PR00367">
    <property type="entry name" value="ETHRSPELEMNT"/>
</dbReference>
<evidence type="ECO:0000256" key="5">
    <source>
        <dbReference type="ARBA" id="ARBA00023125"/>
    </source>
</evidence>
<feature type="compositionally biased region" description="Low complexity" evidence="8">
    <location>
        <begin position="39"/>
        <end position="52"/>
    </location>
</feature>
<dbReference type="AlphaFoldDB" id="A0AAE1YH50"/>
<dbReference type="SUPFAM" id="SSF54171">
    <property type="entry name" value="DNA-binding domain"/>
    <property type="match status" value="1"/>
</dbReference>
<feature type="region of interest" description="Disordered" evidence="8">
    <location>
        <begin position="6"/>
        <end position="52"/>
    </location>
</feature>
<evidence type="ECO:0000256" key="4">
    <source>
        <dbReference type="ARBA" id="ARBA00023015"/>
    </source>
</evidence>
<dbReference type="EMBL" id="JACGWO010000004">
    <property type="protein sequence ID" value="KAK4429781.1"/>
    <property type="molecule type" value="Genomic_DNA"/>
</dbReference>
<dbReference type="CDD" id="cd00018">
    <property type="entry name" value="AP2"/>
    <property type="match status" value="1"/>
</dbReference>
<reference evidence="10" key="1">
    <citation type="submission" date="2020-06" db="EMBL/GenBank/DDBJ databases">
        <authorList>
            <person name="Li T."/>
            <person name="Hu X."/>
            <person name="Zhang T."/>
            <person name="Song X."/>
            <person name="Zhang H."/>
            <person name="Dai N."/>
            <person name="Sheng W."/>
            <person name="Hou X."/>
            <person name="Wei L."/>
        </authorList>
    </citation>
    <scope>NUCLEOTIDE SEQUENCE</scope>
    <source>
        <strain evidence="10">3651</strain>
        <tissue evidence="10">Leaf</tissue>
    </source>
</reference>
<dbReference type="FunFam" id="3.30.730.10:FF:000001">
    <property type="entry name" value="Ethylene-responsive transcription factor 2"/>
    <property type="match status" value="1"/>
</dbReference>
<keyword evidence="4" id="KW-0805">Transcription regulation</keyword>
<evidence type="ECO:0000313" key="11">
    <source>
        <dbReference type="Proteomes" id="UP001293254"/>
    </source>
</evidence>
<evidence type="ECO:0000256" key="8">
    <source>
        <dbReference type="SAM" id="MobiDB-lite"/>
    </source>
</evidence>
<keyword evidence="5" id="KW-0238">DNA-binding</keyword>
<evidence type="ECO:0000256" key="2">
    <source>
        <dbReference type="ARBA" id="ARBA00022745"/>
    </source>
</evidence>
<evidence type="ECO:0000256" key="3">
    <source>
        <dbReference type="ARBA" id="ARBA00022821"/>
    </source>
</evidence>
<name>A0AAE1YH50_9LAMI</name>
<keyword evidence="6" id="KW-0804">Transcription</keyword>
<sequence length="418" mass="45565">MEEALRRLNGALTTDSDTLLQPPAVPRRCTTNKRSLKDGAAASSGTGGTMRYRGVRRRPWGRYAAEIRDPQSKERRWLGTFDTAEEAACAYDCAARAMRGVKARTNFVYPTSPTHPAAENLIPSFNYAKSSQPSILGSRQFVSSSSFGNPNLDFNGSSFRSSNSLNMLRLREYFNSPNSKYSEPSSFNLPLHEQNPLNFLTSSSSPPPNDFMASSCLLNLSCNTTSQATSVNATIVSDTSFKGSSLSSDKFDGFENTTTGVLTHVSTDQADSMDFFPTEMSGSGLLQEVLHGFFPKPKAAPEVAKEDDPPQGTVESFTTPLAAEVSSRQENHDAKNQKAFENELLVFSLDYQRVSPQYESLNSTINFSGMEAISTTPYCSDFPATALNIPANASNGILGDIFHYQEALTLFAAKVQNA</sequence>
<accession>A0AAE1YH50</accession>
<evidence type="ECO:0000256" key="7">
    <source>
        <dbReference type="ARBA" id="ARBA00023242"/>
    </source>
</evidence>
<dbReference type="GO" id="GO:0009873">
    <property type="term" value="P:ethylene-activated signaling pathway"/>
    <property type="evidence" value="ECO:0007669"/>
    <property type="project" value="UniProtKB-KW"/>
</dbReference>
<dbReference type="Gene3D" id="3.30.730.10">
    <property type="entry name" value="AP2/ERF domain"/>
    <property type="match status" value="1"/>
</dbReference>
<evidence type="ECO:0000256" key="6">
    <source>
        <dbReference type="ARBA" id="ARBA00023163"/>
    </source>
</evidence>
<evidence type="ECO:0000313" key="10">
    <source>
        <dbReference type="EMBL" id="KAK4429781.1"/>
    </source>
</evidence>
<feature type="domain" description="AP2/ERF" evidence="9">
    <location>
        <begin position="51"/>
        <end position="108"/>
    </location>
</feature>
<reference evidence="10" key="2">
    <citation type="journal article" date="2024" name="Plant">
        <title>Genomic evolution and insights into agronomic trait innovations of Sesamum species.</title>
        <authorList>
            <person name="Miao H."/>
            <person name="Wang L."/>
            <person name="Qu L."/>
            <person name="Liu H."/>
            <person name="Sun Y."/>
            <person name="Le M."/>
            <person name="Wang Q."/>
            <person name="Wei S."/>
            <person name="Zheng Y."/>
            <person name="Lin W."/>
            <person name="Duan Y."/>
            <person name="Cao H."/>
            <person name="Xiong S."/>
            <person name="Wang X."/>
            <person name="Wei L."/>
            <person name="Li C."/>
            <person name="Ma Q."/>
            <person name="Ju M."/>
            <person name="Zhao R."/>
            <person name="Li G."/>
            <person name="Mu C."/>
            <person name="Tian Q."/>
            <person name="Mei H."/>
            <person name="Zhang T."/>
            <person name="Gao T."/>
            <person name="Zhang H."/>
        </authorList>
    </citation>
    <scope>NUCLEOTIDE SEQUENCE</scope>
    <source>
        <strain evidence="10">3651</strain>
    </source>
</reference>
<dbReference type="GO" id="GO:0005634">
    <property type="term" value="C:nucleus"/>
    <property type="evidence" value="ECO:0007669"/>
    <property type="project" value="UniProtKB-SubCell"/>
</dbReference>
<dbReference type="InterPro" id="IPR016177">
    <property type="entry name" value="DNA-bd_dom_sf"/>
</dbReference>
<dbReference type="GO" id="GO:0003700">
    <property type="term" value="F:DNA-binding transcription factor activity"/>
    <property type="evidence" value="ECO:0007669"/>
    <property type="project" value="InterPro"/>
</dbReference>
<organism evidence="10 11">
    <name type="scientific">Sesamum alatum</name>
    <dbReference type="NCBI Taxonomy" id="300844"/>
    <lineage>
        <taxon>Eukaryota</taxon>
        <taxon>Viridiplantae</taxon>
        <taxon>Streptophyta</taxon>
        <taxon>Embryophyta</taxon>
        <taxon>Tracheophyta</taxon>
        <taxon>Spermatophyta</taxon>
        <taxon>Magnoliopsida</taxon>
        <taxon>eudicotyledons</taxon>
        <taxon>Gunneridae</taxon>
        <taxon>Pentapetalae</taxon>
        <taxon>asterids</taxon>
        <taxon>lamiids</taxon>
        <taxon>Lamiales</taxon>
        <taxon>Pedaliaceae</taxon>
        <taxon>Sesamum</taxon>
    </lineage>
</organism>
<dbReference type="GO" id="GO:0006952">
    <property type="term" value="P:defense response"/>
    <property type="evidence" value="ECO:0007669"/>
    <property type="project" value="UniProtKB-KW"/>
</dbReference>
<evidence type="ECO:0000256" key="1">
    <source>
        <dbReference type="ARBA" id="ARBA00004123"/>
    </source>
</evidence>